<dbReference type="PANTHER" id="PTHR10983:SF55">
    <property type="entry name" value="1-ACYL-SN-GLYCEROL-3-PHOSPHATE ACYLTRANSFERASE 3"/>
    <property type="match status" value="1"/>
</dbReference>
<comment type="similarity">
    <text evidence="4">Belongs to the 1-acyl-sn-glycerol-3-phosphate acyltransferase family.</text>
</comment>
<evidence type="ECO:0000313" key="10">
    <source>
        <dbReference type="EMBL" id="KAK7261544.1"/>
    </source>
</evidence>
<feature type="domain" description="Phospholipid/glycerol acyltransferase" evidence="9">
    <location>
        <begin position="86"/>
        <end position="208"/>
    </location>
</feature>
<evidence type="ECO:0000256" key="4">
    <source>
        <dbReference type="ARBA" id="ARBA00008655"/>
    </source>
</evidence>
<keyword evidence="11" id="KW-1185">Reference proteome</keyword>
<sequence>MAFPAAIVILPIGTLFILSGLIVNVIQALLFVLVRPISRNCYRKINKVLTESLWLEPIWLIDWWAGIKIELYADSETFQLMGKESALLICNHRSDIDWLIGWVLAQRTGCLGSTVAIMKREVKYLPVLGWSMWFSDYLFLERNWAKDEASLKSGFQQLNRIPVPFWLALFVEGTRFTHTKLLSAQEFAVSRGLPIPKNVLIPRTKGFVTAVKQTRGTIPAIYDCTFAVPKTETSPTLLRMLKGISGSVKVQVKRHKMEELPETSDGIAQWCRDIFVTKDAMLEKYNTTNTFSEQELQDIGRPKTSILVIFFWSCFLGFLLYKFFIWTSLLSSWQGILLTVIFLVLVSLVMEILIHSSEAEHSKSNMILPTQDTMKQNLLQMAEGIALRWGLKLAIDNGHTKIACYTDSLILHIALMDPFSIVSIIYDCQSLFRQVADFSLAHVPRFLNNPAHALAVGAVDYPNGYWSRCAPSHVIHAAFADLLR</sequence>
<evidence type="ECO:0000256" key="6">
    <source>
        <dbReference type="ARBA" id="ARBA00022679"/>
    </source>
</evidence>
<evidence type="ECO:0000256" key="7">
    <source>
        <dbReference type="ARBA" id="ARBA00023315"/>
    </source>
</evidence>
<comment type="pathway">
    <text evidence="2">Phospholipid metabolism; CDP-diacylglycerol biosynthesis; CDP-diacylglycerol from sn-glycerol 3-phosphate: step 2/3.</text>
</comment>
<dbReference type="CDD" id="cd06222">
    <property type="entry name" value="RNase_H_like"/>
    <property type="match status" value="1"/>
</dbReference>
<dbReference type="GO" id="GO:0012505">
    <property type="term" value="C:endomembrane system"/>
    <property type="evidence" value="ECO:0007669"/>
    <property type="project" value="TreeGrafter"/>
</dbReference>
<dbReference type="Pfam" id="PF16076">
    <property type="entry name" value="Acyltransf_C"/>
    <property type="match status" value="1"/>
</dbReference>
<dbReference type="GO" id="GO:0003841">
    <property type="term" value="F:1-acylglycerol-3-phosphate O-acyltransferase activity"/>
    <property type="evidence" value="ECO:0007669"/>
    <property type="project" value="UniProtKB-EC"/>
</dbReference>
<dbReference type="SMART" id="SM00563">
    <property type="entry name" value="PlsC"/>
    <property type="match status" value="1"/>
</dbReference>
<dbReference type="CDD" id="cd07990">
    <property type="entry name" value="LPLAT_LCLAT1-like"/>
    <property type="match status" value="1"/>
</dbReference>
<dbReference type="Gene3D" id="3.30.420.10">
    <property type="entry name" value="Ribonuclease H-like superfamily/Ribonuclease H"/>
    <property type="match status" value="1"/>
</dbReference>
<dbReference type="AlphaFoldDB" id="A0AAN9EQU3"/>
<keyword evidence="8" id="KW-0812">Transmembrane</keyword>
<keyword evidence="8" id="KW-1133">Transmembrane helix</keyword>
<keyword evidence="6" id="KW-0808">Transferase</keyword>
<dbReference type="InterPro" id="IPR002123">
    <property type="entry name" value="Plipid/glycerol_acylTrfase"/>
</dbReference>
<comment type="catalytic activity">
    <reaction evidence="1">
        <text>a 1-acyl-sn-glycero-3-phosphate + an acyl-CoA = a 1,2-diacyl-sn-glycero-3-phosphate + CoA</text>
        <dbReference type="Rhea" id="RHEA:19709"/>
        <dbReference type="ChEBI" id="CHEBI:57287"/>
        <dbReference type="ChEBI" id="CHEBI:57970"/>
        <dbReference type="ChEBI" id="CHEBI:58342"/>
        <dbReference type="ChEBI" id="CHEBI:58608"/>
        <dbReference type="EC" id="2.3.1.51"/>
    </reaction>
</comment>
<evidence type="ECO:0000313" key="11">
    <source>
        <dbReference type="Proteomes" id="UP001372338"/>
    </source>
</evidence>
<feature type="transmembrane region" description="Helical" evidence="8">
    <location>
        <begin position="306"/>
        <end position="326"/>
    </location>
</feature>
<dbReference type="Pfam" id="PF01553">
    <property type="entry name" value="Acyltransferase"/>
    <property type="match status" value="1"/>
</dbReference>
<dbReference type="InterPro" id="IPR044730">
    <property type="entry name" value="RNase_H-like_dom_plant"/>
</dbReference>
<reference evidence="10 11" key="1">
    <citation type="submission" date="2024-01" db="EMBL/GenBank/DDBJ databases">
        <title>The genomes of 5 underutilized Papilionoideae crops provide insights into root nodulation and disease resistanc.</title>
        <authorList>
            <person name="Yuan L."/>
        </authorList>
    </citation>
    <scope>NUCLEOTIDE SEQUENCE [LARGE SCALE GENOMIC DNA]</scope>
    <source>
        <strain evidence="10">ZHUSHIDOU_FW_LH</strain>
        <tissue evidence="10">Leaf</tissue>
    </source>
</reference>
<dbReference type="PANTHER" id="PTHR10983">
    <property type="entry name" value="1-ACYLGLYCEROL-3-PHOSPHATE ACYLTRANSFERASE-RELATED"/>
    <property type="match status" value="1"/>
</dbReference>
<comment type="pathway">
    <text evidence="3">Lipid metabolism.</text>
</comment>
<dbReference type="Pfam" id="PF13456">
    <property type="entry name" value="RVT_3"/>
    <property type="match status" value="1"/>
</dbReference>
<dbReference type="InterPro" id="IPR032098">
    <property type="entry name" value="Acyltransf_C"/>
</dbReference>
<accession>A0AAN9EQU3</accession>
<dbReference type="InterPro" id="IPR012337">
    <property type="entry name" value="RNaseH-like_sf"/>
</dbReference>
<evidence type="ECO:0000256" key="3">
    <source>
        <dbReference type="ARBA" id="ARBA00005189"/>
    </source>
</evidence>
<dbReference type="SUPFAM" id="SSF53098">
    <property type="entry name" value="Ribonuclease H-like"/>
    <property type="match status" value="1"/>
</dbReference>
<name>A0AAN9EQU3_CROPI</name>
<evidence type="ECO:0000259" key="9">
    <source>
        <dbReference type="SMART" id="SM00563"/>
    </source>
</evidence>
<keyword evidence="7" id="KW-0012">Acyltransferase</keyword>
<keyword evidence="8" id="KW-0472">Membrane</keyword>
<dbReference type="Proteomes" id="UP001372338">
    <property type="component" value="Unassembled WGS sequence"/>
</dbReference>
<evidence type="ECO:0000256" key="1">
    <source>
        <dbReference type="ARBA" id="ARBA00001141"/>
    </source>
</evidence>
<dbReference type="InterPro" id="IPR002156">
    <property type="entry name" value="RNaseH_domain"/>
</dbReference>
<gene>
    <name evidence="10" type="ORF">RIF29_27858</name>
</gene>
<evidence type="ECO:0000256" key="2">
    <source>
        <dbReference type="ARBA" id="ARBA00004728"/>
    </source>
</evidence>
<dbReference type="GO" id="GO:0004523">
    <property type="term" value="F:RNA-DNA hybrid ribonuclease activity"/>
    <property type="evidence" value="ECO:0007669"/>
    <property type="project" value="InterPro"/>
</dbReference>
<feature type="transmembrane region" description="Helical" evidence="8">
    <location>
        <begin position="332"/>
        <end position="354"/>
    </location>
</feature>
<proteinExistence type="inferred from homology"/>
<dbReference type="GO" id="GO:0003676">
    <property type="term" value="F:nucleic acid binding"/>
    <property type="evidence" value="ECO:0007669"/>
    <property type="project" value="InterPro"/>
</dbReference>
<evidence type="ECO:0000256" key="8">
    <source>
        <dbReference type="SAM" id="Phobius"/>
    </source>
</evidence>
<feature type="transmembrane region" description="Helical" evidence="8">
    <location>
        <begin position="6"/>
        <end position="34"/>
    </location>
</feature>
<protein>
    <recommendedName>
        <fullName evidence="5">1-acylglycerol-3-phosphate O-acyltransferase</fullName>
        <ecNumber evidence="5">2.3.1.51</ecNumber>
    </recommendedName>
</protein>
<dbReference type="EC" id="2.3.1.51" evidence="5"/>
<dbReference type="SUPFAM" id="SSF69593">
    <property type="entry name" value="Glycerol-3-phosphate (1)-acyltransferase"/>
    <property type="match status" value="1"/>
</dbReference>
<comment type="caution">
    <text evidence="10">The sequence shown here is derived from an EMBL/GenBank/DDBJ whole genome shotgun (WGS) entry which is preliminary data.</text>
</comment>
<organism evidence="10 11">
    <name type="scientific">Crotalaria pallida</name>
    <name type="common">Smooth rattlebox</name>
    <name type="synonym">Crotalaria striata</name>
    <dbReference type="NCBI Taxonomy" id="3830"/>
    <lineage>
        <taxon>Eukaryota</taxon>
        <taxon>Viridiplantae</taxon>
        <taxon>Streptophyta</taxon>
        <taxon>Embryophyta</taxon>
        <taxon>Tracheophyta</taxon>
        <taxon>Spermatophyta</taxon>
        <taxon>Magnoliopsida</taxon>
        <taxon>eudicotyledons</taxon>
        <taxon>Gunneridae</taxon>
        <taxon>Pentapetalae</taxon>
        <taxon>rosids</taxon>
        <taxon>fabids</taxon>
        <taxon>Fabales</taxon>
        <taxon>Fabaceae</taxon>
        <taxon>Papilionoideae</taxon>
        <taxon>50 kb inversion clade</taxon>
        <taxon>genistoids sensu lato</taxon>
        <taxon>core genistoids</taxon>
        <taxon>Crotalarieae</taxon>
        <taxon>Crotalaria</taxon>
    </lineage>
</organism>
<evidence type="ECO:0000256" key="5">
    <source>
        <dbReference type="ARBA" id="ARBA00013211"/>
    </source>
</evidence>
<dbReference type="EMBL" id="JAYWIO010000005">
    <property type="protein sequence ID" value="KAK7261544.1"/>
    <property type="molecule type" value="Genomic_DNA"/>
</dbReference>
<dbReference type="InterPro" id="IPR036397">
    <property type="entry name" value="RNaseH_sf"/>
</dbReference>